<proteinExistence type="predicted"/>
<keyword evidence="4" id="KW-0547">Nucleotide-binding</keyword>
<keyword evidence="4" id="KW-0067">ATP-binding</keyword>
<dbReference type="PANTHER" id="PTHR47396:SF1">
    <property type="entry name" value="ATP-DEPENDENT HELICASE IRC3-RELATED"/>
    <property type="match status" value="1"/>
</dbReference>
<feature type="domain" description="Helicase ATP-binding" evidence="2">
    <location>
        <begin position="383"/>
        <end position="519"/>
    </location>
</feature>
<dbReference type="SUPFAM" id="SSF55608">
    <property type="entry name" value="Homing endonucleases"/>
    <property type="match status" value="1"/>
</dbReference>
<organism evidence="4 5">
    <name type="scientific">Megasphaera cerevisiae DSM 20462</name>
    <dbReference type="NCBI Taxonomy" id="1122219"/>
    <lineage>
        <taxon>Bacteria</taxon>
        <taxon>Bacillati</taxon>
        <taxon>Bacillota</taxon>
        <taxon>Negativicutes</taxon>
        <taxon>Veillonellales</taxon>
        <taxon>Veillonellaceae</taxon>
        <taxon>Megasphaera</taxon>
    </lineage>
</organism>
<dbReference type="GO" id="GO:0003677">
    <property type="term" value="F:DNA binding"/>
    <property type="evidence" value="ECO:0007669"/>
    <property type="project" value="InterPro"/>
</dbReference>
<dbReference type="Pfam" id="PF00271">
    <property type="entry name" value="Helicase_C"/>
    <property type="match status" value="1"/>
</dbReference>
<name>A0A0J6WV84_9FIRM</name>
<dbReference type="GO" id="GO:0030908">
    <property type="term" value="P:protein splicing"/>
    <property type="evidence" value="ECO:0007669"/>
    <property type="project" value="InterPro"/>
</dbReference>
<dbReference type="CDD" id="cd18799">
    <property type="entry name" value="SF2_C_EcoAI-like"/>
    <property type="match status" value="1"/>
</dbReference>
<dbReference type="InterPro" id="IPR036844">
    <property type="entry name" value="Hint_dom_sf"/>
</dbReference>
<evidence type="ECO:0000259" key="3">
    <source>
        <dbReference type="PROSITE" id="PS51194"/>
    </source>
</evidence>
<dbReference type="OrthoDB" id="9802848at2"/>
<dbReference type="PANTHER" id="PTHR47396">
    <property type="entry name" value="TYPE I RESTRICTION ENZYME ECOKI R PROTEIN"/>
    <property type="match status" value="1"/>
</dbReference>
<dbReference type="PROSITE" id="PS51194">
    <property type="entry name" value="HELICASE_CTER"/>
    <property type="match status" value="1"/>
</dbReference>
<keyword evidence="4" id="KW-0378">Hydrolase</keyword>
<evidence type="ECO:0000259" key="1">
    <source>
        <dbReference type="PROSITE" id="PS50819"/>
    </source>
</evidence>
<dbReference type="PROSITE" id="PS51192">
    <property type="entry name" value="HELICASE_ATP_BIND_1"/>
    <property type="match status" value="1"/>
</dbReference>
<dbReference type="Gene3D" id="2.170.16.10">
    <property type="entry name" value="Hedgehog/Intein (Hint) domain"/>
    <property type="match status" value="1"/>
</dbReference>
<dbReference type="Pfam" id="PF04851">
    <property type="entry name" value="ResIII"/>
    <property type="match status" value="1"/>
</dbReference>
<sequence>MELRAYQQAAVAAVLHEWDEGNNKTLCVMATGCHAIGQKLLLANGKIKKVEDISSNDMLMGDDGNPRKVLNIIHGTGRLYRIIPIKGNPFIVDENHMLTLIRTPQDNHPKCPSRARGREIIDVTVKEWLSWSKTKKHLYKLLRSSAIENFSNNNYHYDLDAYFLGILLGDGGLNGASVNITTPEPEVVKIIKEQSLKYNLSIRTTPAGKATTYHFSSKEKWKRNDFIKQLNLLGLRHKLSNDKSVPFQYKLADITTRLDVIAGLLDSDGSLTCSGYDFISKSKTLADDLAYMCRSVGLAAYVKSCKKQCNNFTGIYYRVSISGDCSIIPNRVLRKKAPKRQQKKNVLVTGFSVEYYKYDKYIGFTVDGNNRYVMGDFTITHNCGKTIVFAKVTENQVRLGERVLILAHRGELLDQAADKIYQATGLRCSVEKAEQSCLQSWNRVVVGSVQTLTREKRLNMFPPNYFDTIIVDEAHHIISKSYLKVMNHFPNANVLGVTATSDRADMKNLGTFFDSLAFEYGMAKAIKEGYLCKIMAQTIPLNIDIRSVGMSAGDFKAGDLGTALDPYLESIAAEMERVCADRKTVVFLPLVATSQKFRDILNEHGFKAAEINGESTDRKEILQDFDQGKYNVLCNSMLLTEGWDCPSVDCIVCLRATKSRSLYQQIVGRGTRLNEGKDHLLLLDFLWMTERHDLCRPANLITGSIDIAKKMTEKLAENAGPMELEELEQDAETDVVREREEALAEQLSMMKKRKRKLVDPLQFAMSIQAEDLANYVPNFPWELEPASPKQLEVLEKFGIFPDEVENAGKAKMIMDKLTSRKDAGLATPKQIRLLESRGFQHVGTWQFSDATKMISRISACGWRIPKGVSPAKFVPESMERRTAI</sequence>
<dbReference type="InterPro" id="IPR027417">
    <property type="entry name" value="P-loop_NTPase"/>
</dbReference>
<keyword evidence="5" id="KW-1185">Reference proteome</keyword>
<dbReference type="InParanoid" id="A0A0J6WV84"/>
<dbReference type="InterPro" id="IPR027434">
    <property type="entry name" value="Homing_endonucl"/>
</dbReference>
<dbReference type="EMBL" id="LEKT01000034">
    <property type="protein sequence ID" value="KMO86093.1"/>
    <property type="molecule type" value="Genomic_DNA"/>
</dbReference>
<dbReference type="InterPro" id="IPR007868">
    <property type="entry name" value="Hom_end_hint"/>
</dbReference>
<accession>A0A0J6WV84</accession>
<dbReference type="InterPro" id="IPR050742">
    <property type="entry name" value="Helicase_Restrict-Modif_Enz"/>
</dbReference>
<dbReference type="SMART" id="SM00487">
    <property type="entry name" value="DEXDc"/>
    <property type="match status" value="1"/>
</dbReference>
<dbReference type="PROSITE" id="PS50819">
    <property type="entry name" value="INTEIN_ENDONUCLEASE"/>
    <property type="match status" value="1"/>
</dbReference>
<evidence type="ECO:0000259" key="2">
    <source>
        <dbReference type="PROSITE" id="PS51192"/>
    </source>
</evidence>
<dbReference type="GO" id="GO:0004519">
    <property type="term" value="F:endonuclease activity"/>
    <property type="evidence" value="ECO:0007669"/>
    <property type="project" value="InterPro"/>
</dbReference>
<dbReference type="SMART" id="SM00490">
    <property type="entry name" value="HELICc"/>
    <property type="match status" value="1"/>
</dbReference>
<dbReference type="Proteomes" id="UP000036503">
    <property type="component" value="Unassembled WGS sequence"/>
</dbReference>
<dbReference type="AlphaFoldDB" id="A0A0J6WV84"/>
<protein>
    <submittedName>
        <fullName evidence="4">Helicase</fullName>
    </submittedName>
</protein>
<evidence type="ECO:0000313" key="4">
    <source>
        <dbReference type="EMBL" id="KMO86093.1"/>
    </source>
</evidence>
<dbReference type="SUPFAM" id="SSF51294">
    <property type="entry name" value="Hedgehog/intein (Hint) domain"/>
    <property type="match status" value="1"/>
</dbReference>
<dbReference type="GO" id="GO:0005524">
    <property type="term" value="F:ATP binding"/>
    <property type="evidence" value="ECO:0007669"/>
    <property type="project" value="InterPro"/>
</dbReference>
<dbReference type="SUPFAM" id="SSF52540">
    <property type="entry name" value="P-loop containing nucleoside triphosphate hydrolases"/>
    <property type="match status" value="1"/>
</dbReference>
<dbReference type="GO" id="GO:0005829">
    <property type="term" value="C:cytosol"/>
    <property type="evidence" value="ECO:0007669"/>
    <property type="project" value="TreeGrafter"/>
</dbReference>
<dbReference type="Gene3D" id="3.10.28.10">
    <property type="entry name" value="Homing endonucleases"/>
    <property type="match status" value="1"/>
</dbReference>
<dbReference type="PATRIC" id="fig|1122219.3.peg.1857"/>
<dbReference type="GO" id="GO:0016787">
    <property type="term" value="F:hydrolase activity"/>
    <property type="evidence" value="ECO:0007669"/>
    <property type="project" value="InterPro"/>
</dbReference>
<reference evidence="4 5" key="1">
    <citation type="submission" date="2015-06" db="EMBL/GenBank/DDBJ databases">
        <title>Draft genome sequence of beer spoilage bacterium Megasphaera cerevisiae type strain 20462.</title>
        <authorList>
            <person name="Kutumbaka K."/>
            <person name="Pasmowitz J."/>
            <person name="Mategko J."/>
            <person name="Reyes D."/>
            <person name="Friedrich A."/>
            <person name="Han S."/>
            <person name="Martens-Habbena W."/>
            <person name="Neal-McKinney J."/>
            <person name="Janagama H.K."/>
            <person name="Nadala C."/>
            <person name="Samadpour M."/>
        </authorList>
    </citation>
    <scope>NUCLEOTIDE SEQUENCE [LARGE SCALE GENOMIC DNA]</scope>
    <source>
        <strain evidence="4 5">DSM 20462</strain>
    </source>
</reference>
<feature type="domain" description="DOD-type homing endonuclease" evidence="1">
    <location>
        <begin position="163"/>
        <end position="298"/>
    </location>
</feature>
<gene>
    <name evidence="4" type="ORF">AB840_10115</name>
</gene>
<dbReference type="InterPro" id="IPR014001">
    <property type="entry name" value="Helicase_ATP-bd"/>
</dbReference>
<dbReference type="Pfam" id="PF05203">
    <property type="entry name" value="Hom_end_hint"/>
    <property type="match status" value="1"/>
</dbReference>
<dbReference type="Gene3D" id="3.40.50.300">
    <property type="entry name" value="P-loop containing nucleotide triphosphate hydrolases"/>
    <property type="match status" value="2"/>
</dbReference>
<keyword evidence="4" id="KW-0347">Helicase</keyword>
<dbReference type="InterPro" id="IPR001650">
    <property type="entry name" value="Helicase_C-like"/>
</dbReference>
<dbReference type="InterPro" id="IPR004042">
    <property type="entry name" value="Intein_endonuc_central"/>
</dbReference>
<comment type="caution">
    <text evidence="4">The sequence shown here is derived from an EMBL/GenBank/DDBJ whole genome shotgun (WGS) entry which is preliminary data.</text>
</comment>
<dbReference type="GO" id="GO:0004386">
    <property type="term" value="F:helicase activity"/>
    <property type="evidence" value="ECO:0007669"/>
    <property type="project" value="UniProtKB-KW"/>
</dbReference>
<feature type="domain" description="Helicase C-terminal" evidence="3">
    <location>
        <begin position="563"/>
        <end position="716"/>
    </location>
</feature>
<dbReference type="InterPro" id="IPR006935">
    <property type="entry name" value="Helicase/UvrB_N"/>
</dbReference>
<evidence type="ECO:0000313" key="5">
    <source>
        <dbReference type="Proteomes" id="UP000036503"/>
    </source>
</evidence>